<dbReference type="GO" id="GO:0019441">
    <property type="term" value="P:L-tryptophan catabolic process to kynurenine"/>
    <property type="evidence" value="ECO:0007669"/>
    <property type="project" value="UniProtKB-UniRule"/>
</dbReference>
<dbReference type="HAMAP" id="MF_01972">
    <property type="entry name" value="T23O"/>
    <property type="match status" value="1"/>
</dbReference>
<dbReference type="InterPro" id="IPR037217">
    <property type="entry name" value="Trp/Indoleamine_2_3_dOase-like"/>
</dbReference>
<comment type="caution">
    <text evidence="1">Lacks conserved residue(s) required for the propagation of feature annotation.</text>
</comment>
<keyword evidence="1" id="KW-0560">Oxidoreductase</keyword>
<keyword evidence="1" id="KW-0823">Tryptophan catabolism</keyword>
<dbReference type="GO" id="GO:0004833">
    <property type="term" value="F:L-tryptophan 2,3-dioxygenase activity"/>
    <property type="evidence" value="ECO:0007669"/>
    <property type="project" value="UniProtKB-UniRule"/>
</dbReference>
<dbReference type="KEGG" id="vab:WPS_23980"/>
<dbReference type="PANTHER" id="PTHR10138:SF0">
    <property type="entry name" value="TRYPTOPHAN 2,3-DIOXYGENASE"/>
    <property type="match status" value="1"/>
</dbReference>
<dbReference type="GO" id="GO:0019442">
    <property type="term" value="P:L-tryptophan catabolic process to acetyl-CoA"/>
    <property type="evidence" value="ECO:0007669"/>
    <property type="project" value="TreeGrafter"/>
</dbReference>
<accession>A0AAN2CAY9</accession>
<comment type="subunit">
    <text evidence="1">Homotetramer.</text>
</comment>
<keyword evidence="1" id="KW-0223">Dioxygenase</keyword>
<proteinExistence type="inferred from homology"/>
<keyword evidence="1" id="KW-0479">Metal-binding</keyword>
<evidence type="ECO:0000313" key="2">
    <source>
        <dbReference type="EMBL" id="BDE07122.1"/>
    </source>
</evidence>
<comment type="similarity">
    <text evidence="1">Belongs to the tryptophan 2,3-dioxygenase family.</text>
</comment>
<feature type="binding site" evidence="1">
    <location>
        <begin position="35"/>
        <end position="39"/>
    </location>
    <ligand>
        <name>substrate</name>
    </ligand>
</feature>
<comment type="function">
    <text evidence="1">Heme-dependent dioxygenase that catalyzes the oxidative cleavage of the L-tryptophan (L-Trp) pyrrole ring and converts L-tryptophan to N-formyl-L-kynurenine. Catalyzes the oxidative cleavage of the indole moiety.</text>
</comment>
<evidence type="ECO:0000256" key="1">
    <source>
        <dbReference type="HAMAP-Rule" id="MF_01972"/>
    </source>
</evidence>
<dbReference type="GO" id="GO:0046872">
    <property type="term" value="F:metal ion binding"/>
    <property type="evidence" value="ECO:0007669"/>
    <property type="project" value="UniProtKB-KW"/>
</dbReference>
<dbReference type="EMBL" id="AP025523">
    <property type="protein sequence ID" value="BDE07122.1"/>
    <property type="molecule type" value="Genomic_DNA"/>
</dbReference>
<feature type="binding site" evidence="1">
    <location>
        <position position="101"/>
    </location>
    <ligand>
        <name>substrate</name>
    </ligand>
</feature>
<comment type="catalytic activity">
    <reaction evidence="1">
        <text>L-tryptophan + O2 = N-formyl-L-kynurenine</text>
        <dbReference type="Rhea" id="RHEA:24536"/>
        <dbReference type="ChEBI" id="CHEBI:15379"/>
        <dbReference type="ChEBI" id="CHEBI:57912"/>
        <dbReference type="ChEBI" id="CHEBI:58629"/>
        <dbReference type="EC" id="1.13.11.11"/>
    </reaction>
</comment>
<dbReference type="PANTHER" id="PTHR10138">
    <property type="entry name" value="TRYPTOPHAN 2,3-DIOXYGENASE"/>
    <property type="match status" value="1"/>
</dbReference>
<keyword evidence="3" id="KW-1185">Reference proteome</keyword>
<dbReference type="Pfam" id="PF03301">
    <property type="entry name" value="Trp_dioxygenase"/>
    <property type="match status" value="2"/>
</dbReference>
<dbReference type="Gene3D" id="1.20.58.480">
    <property type="match status" value="1"/>
</dbReference>
<protein>
    <recommendedName>
        <fullName evidence="1">Tryptophan 2,3-dioxygenase</fullName>
        <shortName evidence="1">TDO</shortName>
        <ecNumber evidence="1">1.13.11.11</ecNumber>
    </recommendedName>
    <alternativeName>
        <fullName evidence="1">Tryptamin 2,3-dioxygenase</fullName>
    </alternativeName>
    <alternativeName>
        <fullName evidence="1">Tryptophan oxygenase</fullName>
        <shortName evidence="1">TO</shortName>
        <shortName evidence="1">TRPO</shortName>
    </alternativeName>
    <alternativeName>
        <fullName evidence="1">Tryptophan pyrrolase</fullName>
    </alternativeName>
    <alternativeName>
        <fullName evidence="1">Tryptophanase</fullName>
    </alternativeName>
</protein>
<gene>
    <name evidence="1 2" type="primary">kynA</name>
    <name evidence="2" type="ORF">WPS_23980</name>
</gene>
<dbReference type="InterPro" id="IPR004981">
    <property type="entry name" value="Trp_2_3_dOase"/>
</dbReference>
<feature type="binding site" evidence="1">
    <location>
        <position position="226"/>
    </location>
    <ligand>
        <name>substrate</name>
    </ligand>
</feature>
<dbReference type="AlphaFoldDB" id="A0AAN2CAY9"/>
<dbReference type="Proteomes" id="UP001317532">
    <property type="component" value="Chromosome"/>
</dbReference>
<comment type="cofactor">
    <cofactor evidence="1">
        <name>heme</name>
        <dbReference type="ChEBI" id="CHEBI:30413"/>
    </cofactor>
    <text evidence="1">Binds 1 heme group per subunit.</text>
</comment>
<evidence type="ECO:0000313" key="3">
    <source>
        <dbReference type="Proteomes" id="UP001317532"/>
    </source>
</evidence>
<reference evidence="2 3" key="1">
    <citation type="journal article" date="2022" name="ISME Commun">
        <title>Vulcanimicrobium alpinus gen. nov. sp. nov., the first cultivated representative of the candidate phylum 'Eremiobacterota', is a metabolically versatile aerobic anoxygenic phototroph.</title>
        <authorList>
            <person name="Yabe S."/>
            <person name="Muto K."/>
            <person name="Abe K."/>
            <person name="Yokota A."/>
            <person name="Staudigel H."/>
            <person name="Tebo B.M."/>
        </authorList>
    </citation>
    <scope>NUCLEOTIDE SEQUENCE [LARGE SCALE GENOMIC DNA]</scope>
    <source>
        <strain evidence="2 3">WC8-2</strain>
    </source>
</reference>
<sequence>MATATLTYGSYLRIPELLDLQHPLSAPPHHDELLFIIIHQVYELWFKQTLHELDAAVRFLDCDDLLKVGKAFRRIHAIQRTLETQVDVLETMTPQDFNAFRDGLNPASGFQSAQFREIEFRCGLRGNENYLKHLDITPQERAHLERRLREPTLYDALKGYLARAGFDVASHDALIETFRTVYEHDEAHYALYLVLEDLIEFDERVLLWRGRHVRMVERMIGMKPGTGGSLGAAYLQTTLTRRFFPELWEVRTVLGGTSAT</sequence>
<dbReference type="SUPFAM" id="SSF140959">
    <property type="entry name" value="Indolic compounds 2,3-dioxygenase-like"/>
    <property type="match status" value="1"/>
</dbReference>
<dbReference type="GO" id="GO:0020037">
    <property type="term" value="F:heme binding"/>
    <property type="evidence" value="ECO:0007669"/>
    <property type="project" value="UniProtKB-UniRule"/>
</dbReference>
<comment type="pathway">
    <text evidence="1">Amino-acid degradation; L-tryptophan degradation via kynurenine pathway; L-kynurenine from L-tryptophan: step 1/2.</text>
</comment>
<dbReference type="EC" id="1.13.11.11" evidence="1"/>
<keyword evidence="1" id="KW-0408">Iron</keyword>
<dbReference type="RefSeq" id="WP_317994734.1">
    <property type="nucleotide sequence ID" value="NZ_AP025523.1"/>
</dbReference>
<keyword evidence="1" id="KW-0349">Heme</keyword>
<name>A0AAN2CAY9_UNVUL</name>
<organism evidence="2 3">
    <name type="scientific">Vulcanimicrobium alpinum</name>
    <dbReference type="NCBI Taxonomy" id="3016050"/>
    <lineage>
        <taxon>Bacteria</taxon>
        <taxon>Bacillati</taxon>
        <taxon>Vulcanimicrobiota</taxon>
        <taxon>Vulcanimicrobiia</taxon>
        <taxon>Vulcanimicrobiales</taxon>
        <taxon>Vulcanimicrobiaceae</taxon>
        <taxon>Vulcanimicrobium</taxon>
    </lineage>
</organism>
<feature type="binding site" description="axial binding residue" evidence="1">
    <location>
        <position position="212"/>
    </location>
    <ligand>
        <name>heme</name>
        <dbReference type="ChEBI" id="CHEBI:30413"/>
    </ligand>
    <ligandPart>
        <name>Fe</name>
        <dbReference type="ChEBI" id="CHEBI:18248"/>
    </ligandPart>
</feature>